<dbReference type="Proteomes" id="UP000280935">
    <property type="component" value="Unassembled WGS sequence"/>
</dbReference>
<sequence>MIDIGKILENAEQGRDGWGSSVGLPVLERVARENELVLEWDEGAGEDWVLMRKAGELQVVAGVELPLAFLLDSNGINLPPPVVLVRVSSMTRPILCCTRSVLEVAFRRQFKAIDFYPAGFSVLDLAMATI</sequence>
<name>A0A3P1X0U2_9ACTN</name>
<comment type="caution">
    <text evidence="1">The sequence shown here is derived from an EMBL/GenBank/DDBJ whole genome shotgun (WGS) entry which is preliminary data.</text>
</comment>
<organism evidence="1 2">
    <name type="scientific">Arachnia propionica</name>
    <dbReference type="NCBI Taxonomy" id="1750"/>
    <lineage>
        <taxon>Bacteria</taxon>
        <taxon>Bacillati</taxon>
        <taxon>Actinomycetota</taxon>
        <taxon>Actinomycetes</taxon>
        <taxon>Propionibacteriales</taxon>
        <taxon>Propionibacteriaceae</taxon>
        <taxon>Arachnia</taxon>
    </lineage>
</organism>
<accession>A0A3P1X0U2</accession>
<evidence type="ECO:0000313" key="1">
    <source>
        <dbReference type="EMBL" id="RRD51310.1"/>
    </source>
</evidence>
<dbReference type="AlphaFoldDB" id="A0A3P1X0U2"/>
<dbReference type="EMBL" id="RQYT01000001">
    <property type="protein sequence ID" value="RRD51310.1"/>
    <property type="molecule type" value="Genomic_DNA"/>
</dbReference>
<evidence type="ECO:0000313" key="2">
    <source>
        <dbReference type="Proteomes" id="UP000280935"/>
    </source>
</evidence>
<dbReference type="OrthoDB" id="3837907at2"/>
<proteinExistence type="predicted"/>
<dbReference type="RefSeq" id="WP_125226412.1">
    <property type="nucleotide sequence ID" value="NZ_RQYT01000001.1"/>
</dbReference>
<gene>
    <name evidence="1" type="ORF">EII35_00015</name>
</gene>
<reference evidence="1 2" key="1">
    <citation type="submission" date="2018-11" db="EMBL/GenBank/DDBJ databases">
        <title>Genomes From Bacteria Associated with the Canine Oral Cavity: a Test Case for Automated Genome-Based Taxonomic Assignment.</title>
        <authorList>
            <person name="Coil D.A."/>
            <person name="Jospin G."/>
            <person name="Darling A.E."/>
            <person name="Wallis C."/>
            <person name="Davis I.J."/>
            <person name="Harris S."/>
            <person name="Eisen J.A."/>
            <person name="Holcombe L.J."/>
            <person name="O'Flynn C."/>
        </authorList>
    </citation>
    <scope>NUCLEOTIDE SEQUENCE [LARGE SCALE GENOMIC DNA]</scope>
    <source>
        <strain evidence="1 2">OH2822_COT-296</strain>
    </source>
</reference>
<protein>
    <submittedName>
        <fullName evidence="1">Uncharacterized protein</fullName>
    </submittedName>
</protein>